<evidence type="ECO:0008006" key="4">
    <source>
        <dbReference type="Google" id="ProtNLM"/>
    </source>
</evidence>
<protein>
    <recommendedName>
        <fullName evidence="4">Ig-like domain repeat protein</fullName>
    </recommendedName>
</protein>
<dbReference type="AlphaFoldDB" id="A0A3M2L1H9"/>
<evidence type="ECO:0000313" key="3">
    <source>
        <dbReference type="Proteomes" id="UP000279275"/>
    </source>
</evidence>
<accession>A0A3M2L1H9</accession>
<comment type="caution">
    <text evidence="2">The sequence shown here is derived from an EMBL/GenBank/DDBJ whole genome shotgun (WGS) entry which is preliminary data.</text>
</comment>
<name>A0A3M2L1H9_9NOCA</name>
<keyword evidence="3" id="KW-1185">Reference proteome</keyword>
<gene>
    <name evidence="2" type="ORF">EBN03_19215</name>
</gene>
<dbReference type="EMBL" id="RFFH01000008">
    <property type="protein sequence ID" value="RMI30796.1"/>
    <property type="molecule type" value="Genomic_DNA"/>
</dbReference>
<evidence type="ECO:0000313" key="2">
    <source>
        <dbReference type="EMBL" id="RMI30796.1"/>
    </source>
</evidence>
<keyword evidence="1" id="KW-0732">Signal</keyword>
<proteinExistence type="predicted"/>
<feature type="chain" id="PRO_5017982982" description="Ig-like domain repeat protein" evidence="1">
    <location>
        <begin position="33"/>
        <end position="146"/>
    </location>
</feature>
<reference evidence="2 3" key="1">
    <citation type="submission" date="2018-10" db="EMBL/GenBank/DDBJ databases">
        <title>Isolation from cow dung.</title>
        <authorList>
            <person name="Ling L."/>
        </authorList>
    </citation>
    <scope>NUCLEOTIDE SEQUENCE [LARGE SCALE GENOMIC DNA]</scope>
    <source>
        <strain evidence="2 3">NEAU-LL90</strain>
    </source>
</reference>
<dbReference type="Proteomes" id="UP000279275">
    <property type="component" value="Unassembled WGS sequence"/>
</dbReference>
<dbReference type="RefSeq" id="WP_122189464.1">
    <property type="nucleotide sequence ID" value="NZ_RFFH01000008.1"/>
</dbReference>
<organism evidence="2 3">
    <name type="scientific">Nocardia stercoris</name>
    <dbReference type="NCBI Taxonomy" id="2483361"/>
    <lineage>
        <taxon>Bacteria</taxon>
        <taxon>Bacillati</taxon>
        <taxon>Actinomycetota</taxon>
        <taxon>Actinomycetes</taxon>
        <taxon>Mycobacteriales</taxon>
        <taxon>Nocardiaceae</taxon>
        <taxon>Nocardia</taxon>
    </lineage>
</organism>
<feature type="signal peptide" evidence="1">
    <location>
        <begin position="1"/>
        <end position="32"/>
    </location>
</feature>
<evidence type="ECO:0000256" key="1">
    <source>
        <dbReference type="SAM" id="SignalP"/>
    </source>
</evidence>
<sequence>MTKMIGRRAGVAAAMGIVAAASIAVVTPTATAATAAPCAYFPDTTFTVGGTYTMTVPIPQTAVGTTVDFYDDGTIFQSDPNVQGSTATATWKPTYVGDHSVAFGNSAYPGDICFITVAAAPTGPGSSITDLVGGLSGVLQAISGLL</sequence>